<accession>A0AAE0BQY7</accession>
<name>A0AAE0BQY7_9CHLO</name>
<keyword evidence="2" id="KW-1185">Reference proteome</keyword>
<sequence length="139" mass="14588">MVRSGQEDFNNNVLERETEFLEPHLDVSRNFDERQEEPDPINAYPLAANTQHHPEQSDWGLRWGRVLGATVGVAVGAAEVGGWVGGAVVGDDVLGATVGVAVGAAEWATGEMEARARANGALELTAPGNAPVARLSSSA</sequence>
<organism evidence="1 2">
    <name type="scientific">Cymbomonas tetramitiformis</name>
    <dbReference type="NCBI Taxonomy" id="36881"/>
    <lineage>
        <taxon>Eukaryota</taxon>
        <taxon>Viridiplantae</taxon>
        <taxon>Chlorophyta</taxon>
        <taxon>Pyramimonadophyceae</taxon>
        <taxon>Pyramimonadales</taxon>
        <taxon>Pyramimonadaceae</taxon>
        <taxon>Cymbomonas</taxon>
    </lineage>
</organism>
<dbReference type="AlphaFoldDB" id="A0AAE0BQY7"/>
<proteinExistence type="predicted"/>
<dbReference type="EMBL" id="LGRX02033622">
    <property type="protein sequence ID" value="KAK3240509.1"/>
    <property type="molecule type" value="Genomic_DNA"/>
</dbReference>
<protein>
    <submittedName>
        <fullName evidence="1">Uncharacterized protein</fullName>
    </submittedName>
</protein>
<evidence type="ECO:0000313" key="1">
    <source>
        <dbReference type="EMBL" id="KAK3240509.1"/>
    </source>
</evidence>
<comment type="caution">
    <text evidence="1">The sequence shown here is derived from an EMBL/GenBank/DDBJ whole genome shotgun (WGS) entry which is preliminary data.</text>
</comment>
<gene>
    <name evidence="1" type="ORF">CYMTET_49651</name>
</gene>
<reference evidence="1 2" key="1">
    <citation type="journal article" date="2015" name="Genome Biol. Evol.">
        <title>Comparative Genomics of a Bacterivorous Green Alga Reveals Evolutionary Causalities and Consequences of Phago-Mixotrophic Mode of Nutrition.</title>
        <authorList>
            <person name="Burns J.A."/>
            <person name="Paasch A."/>
            <person name="Narechania A."/>
            <person name="Kim E."/>
        </authorList>
    </citation>
    <scope>NUCLEOTIDE SEQUENCE [LARGE SCALE GENOMIC DNA]</scope>
    <source>
        <strain evidence="1 2">PLY_AMNH</strain>
    </source>
</reference>
<evidence type="ECO:0000313" key="2">
    <source>
        <dbReference type="Proteomes" id="UP001190700"/>
    </source>
</evidence>
<dbReference type="Proteomes" id="UP001190700">
    <property type="component" value="Unassembled WGS sequence"/>
</dbReference>